<name>A0AAN9E1J1_CROPI</name>
<gene>
    <name evidence="2" type="ORF">RIF29_39631</name>
</gene>
<keyword evidence="3" id="KW-1185">Reference proteome</keyword>
<reference evidence="2 3" key="1">
    <citation type="submission" date="2024-01" db="EMBL/GenBank/DDBJ databases">
        <title>The genomes of 5 underutilized Papilionoideae crops provide insights into root nodulation and disease resistanc.</title>
        <authorList>
            <person name="Yuan L."/>
        </authorList>
    </citation>
    <scope>NUCLEOTIDE SEQUENCE [LARGE SCALE GENOMIC DNA]</scope>
    <source>
        <strain evidence="2">ZHUSHIDOU_FW_LH</strain>
        <tissue evidence="2">Leaf</tissue>
    </source>
</reference>
<evidence type="ECO:0000313" key="2">
    <source>
        <dbReference type="EMBL" id="KAK7244804.1"/>
    </source>
</evidence>
<proteinExistence type="predicted"/>
<dbReference type="Proteomes" id="UP001372338">
    <property type="component" value="Unassembled WGS sequence"/>
</dbReference>
<organism evidence="2 3">
    <name type="scientific">Crotalaria pallida</name>
    <name type="common">Smooth rattlebox</name>
    <name type="synonym">Crotalaria striata</name>
    <dbReference type="NCBI Taxonomy" id="3830"/>
    <lineage>
        <taxon>Eukaryota</taxon>
        <taxon>Viridiplantae</taxon>
        <taxon>Streptophyta</taxon>
        <taxon>Embryophyta</taxon>
        <taxon>Tracheophyta</taxon>
        <taxon>Spermatophyta</taxon>
        <taxon>Magnoliopsida</taxon>
        <taxon>eudicotyledons</taxon>
        <taxon>Gunneridae</taxon>
        <taxon>Pentapetalae</taxon>
        <taxon>rosids</taxon>
        <taxon>fabids</taxon>
        <taxon>Fabales</taxon>
        <taxon>Fabaceae</taxon>
        <taxon>Papilionoideae</taxon>
        <taxon>50 kb inversion clade</taxon>
        <taxon>genistoids sensu lato</taxon>
        <taxon>core genistoids</taxon>
        <taxon>Crotalarieae</taxon>
        <taxon>Crotalaria</taxon>
    </lineage>
</organism>
<feature type="compositionally biased region" description="Basic and acidic residues" evidence="1">
    <location>
        <begin position="98"/>
        <end position="126"/>
    </location>
</feature>
<accession>A0AAN9E1J1</accession>
<protein>
    <submittedName>
        <fullName evidence="2">Uncharacterized protein</fullName>
    </submittedName>
</protein>
<dbReference type="EMBL" id="JAYWIO010000008">
    <property type="protein sequence ID" value="KAK7244804.1"/>
    <property type="molecule type" value="Genomic_DNA"/>
</dbReference>
<evidence type="ECO:0000256" key="1">
    <source>
        <dbReference type="SAM" id="MobiDB-lite"/>
    </source>
</evidence>
<sequence length="140" mass="15678">MSRWRTELDEGLMHGLHASKQQISCAVDYKGSKNSTLELSSDLIDNDEMPIGWPLGLGILNMRLRNVDSTPTAPREPYSIHVRSTSFSSFSSSNLDTEIERRDSERDGTVNDAEKDSVVNDAEKDNVVNGGEGWHGERRR</sequence>
<comment type="caution">
    <text evidence="2">The sequence shown here is derived from an EMBL/GenBank/DDBJ whole genome shotgun (WGS) entry which is preliminary data.</text>
</comment>
<dbReference type="AlphaFoldDB" id="A0AAN9E1J1"/>
<feature type="region of interest" description="Disordered" evidence="1">
    <location>
        <begin position="85"/>
        <end position="140"/>
    </location>
</feature>
<evidence type="ECO:0000313" key="3">
    <source>
        <dbReference type="Proteomes" id="UP001372338"/>
    </source>
</evidence>